<dbReference type="EMBL" id="CAJVPZ010002142">
    <property type="protein sequence ID" value="CAG8507137.1"/>
    <property type="molecule type" value="Genomic_DNA"/>
</dbReference>
<dbReference type="AlphaFoldDB" id="A0A9N9F3G0"/>
<feature type="region of interest" description="Disordered" evidence="1">
    <location>
        <begin position="1"/>
        <end position="71"/>
    </location>
</feature>
<comment type="caution">
    <text evidence="2">The sequence shown here is derived from an EMBL/GenBank/DDBJ whole genome shotgun (WGS) entry which is preliminary data.</text>
</comment>
<evidence type="ECO:0000313" key="3">
    <source>
        <dbReference type="Proteomes" id="UP000789396"/>
    </source>
</evidence>
<feature type="compositionally biased region" description="Low complexity" evidence="1">
    <location>
        <begin position="33"/>
        <end position="71"/>
    </location>
</feature>
<keyword evidence="3" id="KW-1185">Reference proteome</keyword>
<reference evidence="2" key="1">
    <citation type="submission" date="2021-06" db="EMBL/GenBank/DDBJ databases">
        <authorList>
            <person name="Kallberg Y."/>
            <person name="Tangrot J."/>
            <person name="Rosling A."/>
        </authorList>
    </citation>
    <scope>NUCLEOTIDE SEQUENCE</scope>
    <source>
        <strain evidence="2">IN212</strain>
    </source>
</reference>
<sequence length="71" mass="7981">MTNSYIGHKNRDTIDQTPSSKSIKDQILPSKLNKNNDIIITDSNDDSTTNTNDQTTDNKNSNSNKNLQQKL</sequence>
<name>A0A9N9F3G0_9GLOM</name>
<dbReference type="Proteomes" id="UP000789396">
    <property type="component" value="Unassembled WGS sequence"/>
</dbReference>
<protein>
    <submittedName>
        <fullName evidence="2">9347_t:CDS:1</fullName>
    </submittedName>
</protein>
<organism evidence="2 3">
    <name type="scientific">Racocetra fulgida</name>
    <dbReference type="NCBI Taxonomy" id="60492"/>
    <lineage>
        <taxon>Eukaryota</taxon>
        <taxon>Fungi</taxon>
        <taxon>Fungi incertae sedis</taxon>
        <taxon>Mucoromycota</taxon>
        <taxon>Glomeromycotina</taxon>
        <taxon>Glomeromycetes</taxon>
        <taxon>Diversisporales</taxon>
        <taxon>Gigasporaceae</taxon>
        <taxon>Racocetra</taxon>
    </lineage>
</organism>
<gene>
    <name evidence="2" type="ORF">RFULGI_LOCUS2719</name>
</gene>
<evidence type="ECO:0000313" key="2">
    <source>
        <dbReference type="EMBL" id="CAG8507137.1"/>
    </source>
</evidence>
<evidence type="ECO:0000256" key="1">
    <source>
        <dbReference type="SAM" id="MobiDB-lite"/>
    </source>
</evidence>
<proteinExistence type="predicted"/>
<accession>A0A9N9F3G0</accession>